<feature type="compositionally biased region" description="Polar residues" evidence="1">
    <location>
        <begin position="70"/>
        <end position="86"/>
    </location>
</feature>
<evidence type="ECO:0000256" key="1">
    <source>
        <dbReference type="SAM" id="MobiDB-lite"/>
    </source>
</evidence>
<evidence type="ECO:0000313" key="2">
    <source>
        <dbReference type="EMBL" id="MCE3217116.1"/>
    </source>
</evidence>
<feature type="compositionally biased region" description="Polar residues" evidence="1">
    <location>
        <begin position="45"/>
        <end position="61"/>
    </location>
</feature>
<sequence length="157" mass="17455">DKPSRSDATNSREVRVETSKTTNMDVTDTGEYVADHSPVHITDQYHANQTSALVESSSNSEGDSDANDEWFNSKNENSELPSSSTTEAIETLCTDNIGGNHMMTKQKKNNMPKNHTSLIVAKGTIEIEPRIVDQALKTPHWYATMKEEIDALLEKKT</sequence>
<proteinExistence type="predicted"/>
<feature type="region of interest" description="Disordered" evidence="1">
    <location>
        <begin position="1"/>
        <end position="86"/>
    </location>
</feature>
<keyword evidence="3" id="KW-1185">Reference proteome</keyword>
<comment type="caution">
    <text evidence="2">The sequence shown here is derived from an EMBL/GenBank/DDBJ whole genome shotgun (WGS) entry which is preliminary data.</text>
</comment>
<feature type="non-terminal residue" evidence="2">
    <location>
        <position position="1"/>
    </location>
</feature>
<dbReference type="EMBL" id="JACEIK010015769">
    <property type="protein sequence ID" value="MCE3217116.1"/>
    <property type="molecule type" value="Genomic_DNA"/>
</dbReference>
<gene>
    <name evidence="2" type="ORF">HAX54_010430</name>
</gene>
<evidence type="ECO:0000313" key="3">
    <source>
        <dbReference type="Proteomes" id="UP000823775"/>
    </source>
</evidence>
<protein>
    <recommendedName>
        <fullName evidence="4">Retrovirus-related Pol polyprotein from transposon TNT 1-94</fullName>
    </recommendedName>
</protein>
<evidence type="ECO:0008006" key="4">
    <source>
        <dbReference type="Google" id="ProtNLM"/>
    </source>
</evidence>
<accession>A0ABS8WZY9</accession>
<dbReference type="Proteomes" id="UP000823775">
    <property type="component" value="Unassembled WGS sequence"/>
</dbReference>
<feature type="compositionally biased region" description="Basic and acidic residues" evidence="1">
    <location>
        <begin position="1"/>
        <end position="18"/>
    </location>
</feature>
<name>A0ABS8WZY9_DATST</name>
<organism evidence="2 3">
    <name type="scientific">Datura stramonium</name>
    <name type="common">Jimsonweed</name>
    <name type="synonym">Common thornapple</name>
    <dbReference type="NCBI Taxonomy" id="4076"/>
    <lineage>
        <taxon>Eukaryota</taxon>
        <taxon>Viridiplantae</taxon>
        <taxon>Streptophyta</taxon>
        <taxon>Embryophyta</taxon>
        <taxon>Tracheophyta</taxon>
        <taxon>Spermatophyta</taxon>
        <taxon>Magnoliopsida</taxon>
        <taxon>eudicotyledons</taxon>
        <taxon>Gunneridae</taxon>
        <taxon>Pentapetalae</taxon>
        <taxon>asterids</taxon>
        <taxon>lamiids</taxon>
        <taxon>Solanales</taxon>
        <taxon>Solanaceae</taxon>
        <taxon>Solanoideae</taxon>
        <taxon>Datureae</taxon>
        <taxon>Datura</taxon>
    </lineage>
</organism>
<reference evidence="2 3" key="1">
    <citation type="journal article" date="2021" name="BMC Genomics">
        <title>Datura genome reveals duplications of psychoactive alkaloid biosynthetic genes and high mutation rate following tissue culture.</title>
        <authorList>
            <person name="Rajewski A."/>
            <person name="Carter-House D."/>
            <person name="Stajich J."/>
            <person name="Litt A."/>
        </authorList>
    </citation>
    <scope>NUCLEOTIDE SEQUENCE [LARGE SCALE GENOMIC DNA]</scope>
    <source>
        <strain evidence="2">AR-01</strain>
    </source>
</reference>